<proteinExistence type="predicted"/>
<keyword evidence="1" id="KW-1133">Transmembrane helix</keyword>
<protein>
    <submittedName>
        <fullName evidence="2">Uncharacterized protein</fullName>
    </submittedName>
</protein>
<comment type="caution">
    <text evidence="2">The sequence shown here is derived from an EMBL/GenBank/DDBJ whole genome shotgun (WGS) entry which is preliminary data.</text>
</comment>
<organism evidence="2 3">
    <name type="scientific">Candidatus Kuenenbacteria bacterium CG22_combo_CG10-13_8_21_14_all_39_9</name>
    <dbReference type="NCBI Taxonomy" id="1974621"/>
    <lineage>
        <taxon>Bacteria</taxon>
        <taxon>Candidatus Kueneniibacteriota</taxon>
    </lineage>
</organism>
<keyword evidence="1" id="KW-0472">Membrane</keyword>
<reference evidence="2 3" key="1">
    <citation type="submission" date="2017-09" db="EMBL/GenBank/DDBJ databases">
        <title>Depth-based differentiation of microbial function through sediment-hosted aquifers and enrichment of novel symbionts in the deep terrestrial subsurface.</title>
        <authorList>
            <person name="Probst A.J."/>
            <person name="Ladd B."/>
            <person name="Jarett J.K."/>
            <person name="Geller-Mcgrath D.E."/>
            <person name="Sieber C.M."/>
            <person name="Emerson J.B."/>
            <person name="Anantharaman K."/>
            <person name="Thomas B.C."/>
            <person name="Malmstrom R."/>
            <person name="Stieglmeier M."/>
            <person name="Klingl A."/>
            <person name="Woyke T."/>
            <person name="Ryan C.M."/>
            <person name="Banfield J.F."/>
        </authorList>
    </citation>
    <scope>NUCLEOTIDE SEQUENCE [LARGE SCALE GENOMIC DNA]</scope>
    <source>
        <strain evidence="2">CG22_combo_CG10-13_8_21_14_all_39_9</strain>
    </source>
</reference>
<feature type="transmembrane region" description="Helical" evidence="1">
    <location>
        <begin position="32"/>
        <end position="56"/>
    </location>
</feature>
<dbReference type="EMBL" id="PCTN01000118">
    <property type="protein sequence ID" value="PIP75642.1"/>
    <property type="molecule type" value="Genomic_DNA"/>
</dbReference>
<evidence type="ECO:0000313" key="2">
    <source>
        <dbReference type="EMBL" id="PIP75642.1"/>
    </source>
</evidence>
<name>A0A2H0D0I0_9BACT</name>
<evidence type="ECO:0000256" key="1">
    <source>
        <dbReference type="SAM" id="Phobius"/>
    </source>
</evidence>
<sequence length="87" mass="9776">MEEGGTQKLEEMNLKIDAILKSVEKTRRYFQIMMWVTIAFIVLPIVASIFVIPFFLNSYLGAFSDSGSSPSDTSIASQLELLNELLQ</sequence>
<dbReference type="Proteomes" id="UP000230159">
    <property type="component" value="Unassembled WGS sequence"/>
</dbReference>
<dbReference type="AlphaFoldDB" id="A0A2H0D0I0"/>
<keyword evidence="1" id="KW-0812">Transmembrane</keyword>
<evidence type="ECO:0000313" key="3">
    <source>
        <dbReference type="Proteomes" id="UP000230159"/>
    </source>
</evidence>
<gene>
    <name evidence="2" type="ORF">COW86_02645</name>
</gene>
<accession>A0A2H0D0I0</accession>